<evidence type="ECO:0000313" key="1">
    <source>
        <dbReference type="EMBL" id="GES98711.1"/>
    </source>
</evidence>
<dbReference type="AlphaFoldDB" id="A0A8H3M6M3"/>
<dbReference type="Proteomes" id="UP000615446">
    <property type="component" value="Unassembled WGS sequence"/>
</dbReference>
<dbReference type="GO" id="GO:0006355">
    <property type="term" value="P:regulation of DNA-templated transcription"/>
    <property type="evidence" value="ECO:0007669"/>
    <property type="project" value="InterPro"/>
</dbReference>
<dbReference type="PANTHER" id="PTHR31669">
    <property type="entry name" value="PROTEIN FAR1-RELATED SEQUENCE 10-RELATED"/>
    <property type="match status" value="1"/>
</dbReference>
<evidence type="ECO:0008006" key="3">
    <source>
        <dbReference type="Google" id="ProtNLM"/>
    </source>
</evidence>
<proteinExistence type="predicted"/>
<protein>
    <recommendedName>
        <fullName evidence="3">MULE transposase domain-containing protein</fullName>
    </recommendedName>
</protein>
<reference evidence="1" key="1">
    <citation type="submission" date="2019-10" db="EMBL/GenBank/DDBJ databases">
        <title>Conservation and host-specific expression of non-tandemly repeated heterogenous ribosome RNA gene in arbuscular mycorrhizal fungi.</title>
        <authorList>
            <person name="Maeda T."/>
            <person name="Kobayashi Y."/>
            <person name="Nakagawa T."/>
            <person name="Ezawa T."/>
            <person name="Yamaguchi K."/>
            <person name="Bino T."/>
            <person name="Nishimoto Y."/>
            <person name="Shigenobu S."/>
            <person name="Kawaguchi M."/>
        </authorList>
    </citation>
    <scope>NUCLEOTIDE SEQUENCE</scope>
    <source>
        <strain evidence="1">HR1</strain>
    </source>
</reference>
<accession>A0A8H3M6M3</accession>
<comment type="caution">
    <text evidence="1">The sequence shown here is derived from an EMBL/GenBank/DDBJ whole genome shotgun (WGS) entry which is preliminary data.</text>
</comment>
<gene>
    <name evidence="1" type="ORF">RCL2_002524700</name>
</gene>
<evidence type="ECO:0000313" key="2">
    <source>
        <dbReference type="Proteomes" id="UP000615446"/>
    </source>
</evidence>
<dbReference type="EMBL" id="BLAL01000274">
    <property type="protein sequence ID" value="GES98711.1"/>
    <property type="molecule type" value="Genomic_DNA"/>
</dbReference>
<sequence>MCDTFSSDDNKFFTNGFTGSIPDDIVSNDNEDVDFYSYDMSDSTLTKQTFVCHCEGTPKLTTSKTPSKSWHTNCKWYVNLFRPIKNNPASLVFVITFFNEHSGHNLDISACQFKASKAFTKPMLKDIEWMTTYGYLKLLAIKRMLKVKYNKKVYNQDLYKVIYKYRYDNNVHGNDVLRGFKCLEKCKDNDPQAWCLYSDVILNDNTSKTNRYDMSFFLFVAIIDNNMKSRIVAQALMDRETKDAYICDQKVFEECWQNLLVNYPNAINYLEKVLYPSRTSWAHAFSINIFTLDIQTTSRKRLEKKQDNQDYANWHNTLSIIQSTTIASNAFKNIINKLKEFITVSIQKIYYKEMELIFSYDKNLLDKSIIINEGLQDWSFSSNFIEKQEIRQITFQNLISSCNEPSIKYL</sequence>
<dbReference type="OrthoDB" id="2420948at2759"/>
<name>A0A8H3M6M3_9GLOM</name>
<dbReference type="InterPro" id="IPR031052">
    <property type="entry name" value="FHY3/FAR1"/>
</dbReference>
<organism evidence="1 2">
    <name type="scientific">Rhizophagus clarus</name>
    <dbReference type="NCBI Taxonomy" id="94130"/>
    <lineage>
        <taxon>Eukaryota</taxon>
        <taxon>Fungi</taxon>
        <taxon>Fungi incertae sedis</taxon>
        <taxon>Mucoromycota</taxon>
        <taxon>Glomeromycotina</taxon>
        <taxon>Glomeromycetes</taxon>
        <taxon>Glomerales</taxon>
        <taxon>Glomeraceae</taxon>
        <taxon>Rhizophagus</taxon>
    </lineage>
</organism>
<dbReference type="PANTHER" id="PTHR31669:SF251">
    <property type="entry name" value="PROTEIN FAR1-RELATED SEQUENCE"/>
    <property type="match status" value="1"/>
</dbReference>